<dbReference type="EMBL" id="JAIWYP010000001">
    <property type="protein sequence ID" value="KAH3876258.1"/>
    <property type="molecule type" value="Genomic_DNA"/>
</dbReference>
<evidence type="ECO:0000313" key="1">
    <source>
        <dbReference type="EMBL" id="KAH3876258.1"/>
    </source>
</evidence>
<reference evidence="1" key="1">
    <citation type="journal article" date="2019" name="bioRxiv">
        <title>The Genome of the Zebra Mussel, Dreissena polymorpha: A Resource for Invasive Species Research.</title>
        <authorList>
            <person name="McCartney M.A."/>
            <person name="Auch B."/>
            <person name="Kono T."/>
            <person name="Mallez S."/>
            <person name="Zhang Y."/>
            <person name="Obille A."/>
            <person name="Becker A."/>
            <person name="Abrahante J.E."/>
            <person name="Garbe J."/>
            <person name="Badalamenti J.P."/>
            <person name="Herman A."/>
            <person name="Mangelson H."/>
            <person name="Liachko I."/>
            <person name="Sullivan S."/>
            <person name="Sone E.D."/>
            <person name="Koren S."/>
            <person name="Silverstein K.A.T."/>
            <person name="Beckman K.B."/>
            <person name="Gohl D.M."/>
        </authorList>
    </citation>
    <scope>NUCLEOTIDE SEQUENCE</scope>
    <source>
        <strain evidence="1">Duluth1</strain>
        <tissue evidence="1">Whole animal</tissue>
    </source>
</reference>
<gene>
    <name evidence="1" type="ORF">DPMN_000095</name>
</gene>
<accession>A0A9D4MG47</accession>
<evidence type="ECO:0000313" key="2">
    <source>
        <dbReference type="Proteomes" id="UP000828390"/>
    </source>
</evidence>
<organism evidence="1 2">
    <name type="scientific">Dreissena polymorpha</name>
    <name type="common">Zebra mussel</name>
    <name type="synonym">Mytilus polymorpha</name>
    <dbReference type="NCBI Taxonomy" id="45954"/>
    <lineage>
        <taxon>Eukaryota</taxon>
        <taxon>Metazoa</taxon>
        <taxon>Spiralia</taxon>
        <taxon>Lophotrochozoa</taxon>
        <taxon>Mollusca</taxon>
        <taxon>Bivalvia</taxon>
        <taxon>Autobranchia</taxon>
        <taxon>Heteroconchia</taxon>
        <taxon>Euheterodonta</taxon>
        <taxon>Imparidentia</taxon>
        <taxon>Neoheterodontei</taxon>
        <taxon>Myida</taxon>
        <taxon>Dreissenoidea</taxon>
        <taxon>Dreissenidae</taxon>
        <taxon>Dreissena</taxon>
    </lineage>
</organism>
<dbReference type="AlphaFoldDB" id="A0A9D4MG47"/>
<reference evidence="1" key="2">
    <citation type="submission" date="2020-11" db="EMBL/GenBank/DDBJ databases">
        <authorList>
            <person name="McCartney M.A."/>
            <person name="Auch B."/>
            <person name="Kono T."/>
            <person name="Mallez S."/>
            <person name="Becker A."/>
            <person name="Gohl D.M."/>
            <person name="Silverstein K.A.T."/>
            <person name="Koren S."/>
            <person name="Bechman K.B."/>
            <person name="Herman A."/>
            <person name="Abrahante J.E."/>
            <person name="Garbe J."/>
        </authorList>
    </citation>
    <scope>NUCLEOTIDE SEQUENCE</scope>
    <source>
        <strain evidence="1">Duluth1</strain>
        <tissue evidence="1">Whole animal</tissue>
    </source>
</reference>
<keyword evidence="2" id="KW-1185">Reference proteome</keyword>
<proteinExistence type="predicted"/>
<protein>
    <submittedName>
        <fullName evidence="1">Uncharacterized protein</fullName>
    </submittedName>
</protein>
<dbReference type="Proteomes" id="UP000828390">
    <property type="component" value="Unassembled WGS sequence"/>
</dbReference>
<sequence length="61" mass="6938">MVAQDHCLGDAAVERHVEDLLALLRVLLEHAPPELSKRLDQVLGCEENMSQEFNGRLYHNL</sequence>
<comment type="caution">
    <text evidence="1">The sequence shown here is derived from an EMBL/GenBank/DDBJ whole genome shotgun (WGS) entry which is preliminary data.</text>
</comment>
<name>A0A9D4MG47_DREPO</name>